<evidence type="ECO:0000256" key="1">
    <source>
        <dbReference type="SAM" id="SignalP"/>
    </source>
</evidence>
<dbReference type="EMBL" id="FUKJ01000193">
    <property type="protein sequence ID" value="SJM92469.1"/>
    <property type="molecule type" value="Genomic_DNA"/>
</dbReference>
<dbReference type="PANTHER" id="PTHR43019:SF23">
    <property type="entry name" value="PROTEASE DO-LIKE 5, CHLOROPLASTIC"/>
    <property type="match status" value="1"/>
</dbReference>
<dbReference type="InterPro" id="IPR043504">
    <property type="entry name" value="Peptidase_S1_PA_chymotrypsin"/>
</dbReference>
<reference evidence="3" key="1">
    <citation type="submission" date="2017-02" db="EMBL/GenBank/DDBJ databases">
        <authorList>
            <person name="Daims H."/>
        </authorList>
    </citation>
    <scope>NUCLEOTIDE SEQUENCE [LARGE SCALE GENOMIC DNA]</scope>
</reference>
<proteinExistence type="predicted"/>
<dbReference type="AlphaFoldDB" id="A0A1R4H8D2"/>
<evidence type="ECO:0000313" key="3">
    <source>
        <dbReference type="Proteomes" id="UP000195442"/>
    </source>
</evidence>
<gene>
    <name evidence="2" type="ORF">CRENPOLYSF2_2720007</name>
</gene>
<dbReference type="InterPro" id="IPR009003">
    <property type="entry name" value="Peptidase_S1_PA"/>
</dbReference>
<protein>
    <submittedName>
        <fullName evidence="2">Peptidase S1 and S6, chymotrypsin/Hap</fullName>
    </submittedName>
</protein>
<keyword evidence="1" id="KW-0732">Signal</keyword>
<feature type="signal peptide" evidence="1">
    <location>
        <begin position="1"/>
        <end position="33"/>
    </location>
</feature>
<dbReference type="Pfam" id="PF13365">
    <property type="entry name" value="Trypsin_2"/>
    <property type="match status" value="1"/>
</dbReference>
<dbReference type="SUPFAM" id="SSF50494">
    <property type="entry name" value="Trypsin-like serine proteases"/>
    <property type="match status" value="1"/>
</dbReference>
<feature type="chain" id="PRO_5013068586" evidence="1">
    <location>
        <begin position="34"/>
        <end position="268"/>
    </location>
</feature>
<dbReference type="Proteomes" id="UP000195442">
    <property type="component" value="Unassembled WGS sequence"/>
</dbReference>
<name>A0A1R4H8D2_9GAMM</name>
<keyword evidence="3" id="KW-1185">Reference proteome</keyword>
<dbReference type="Gene3D" id="2.40.10.10">
    <property type="entry name" value="Trypsin-like serine proteases"/>
    <property type="match status" value="2"/>
</dbReference>
<sequence length="268" mass="28825">MAIMTDRKFANKQTISSLCLLLCCFIMPTQSHAESSSLPTTLAKIKLGVVAVGSFMAKRNPRSQFLGTGFAVGDGSVVVTNAHVIPPSLDVEHLEEIAVFYRQDNEDKALLAKLVALDKNYDLAILKLAGGKLPALKLGNASLVREGQLYAFTGYPMGMVLGLYPVTHRGIVSAISPNAIPMIMPGNISPKLVKHLQNPYDVFQLDATAYPGNSGSPLYDIETGDIVGIVNKVFVQESKESVLSKPSGISYAIPVNHIEKLLSEKGLK</sequence>
<evidence type="ECO:0000313" key="2">
    <source>
        <dbReference type="EMBL" id="SJM92469.1"/>
    </source>
</evidence>
<dbReference type="PANTHER" id="PTHR43019">
    <property type="entry name" value="SERINE ENDOPROTEASE DEGS"/>
    <property type="match status" value="1"/>
</dbReference>
<organism evidence="2 3">
    <name type="scientific">Crenothrix polyspora</name>
    <dbReference type="NCBI Taxonomy" id="360316"/>
    <lineage>
        <taxon>Bacteria</taxon>
        <taxon>Pseudomonadati</taxon>
        <taxon>Pseudomonadota</taxon>
        <taxon>Gammaproteobacteria</taxon>
        <taxon>Methylococcales</taxon>
        <taxon>Crenotrichaceae</taxon>
        <taxon>Crenothrix</taxon>
    </lineage>
</organism>
<accession>A0A1R4H8D2</accession>